<evidence type="ECO:0000256" key="3">
    <source>
        <dbReference type="ARBA" id="ARBA00022553"/>
    </source>
</evidence>
<dbReference type="Pfam" id="PF00512">
    <property type="entry name" value="HisKA"/>
    <property type="match status" value="1"/>
</dbReference>
<evidence type="ECO:0000313" key="10">
    <source>
        <dbReference type="Proteomes" id="UP000017831"/>
    </source>
</evidence>
<dbReference type="InterPro" id="IPR003661">
    <property type="entry name" value="HisK_dim/P_dom"/>
</dbReference>
<evidence type="ECO:0000256" key="6">
    <source>
        <dbReference type="ARBA" id="ARBA00023012"/>
    </source>
</evidence>
<protein>
    <recommendedName>
        <fullName evidence="2">histidine kinase</fullName>
        <ecNumber evidence="2">2.7.13.3</ecNumber>
    </recommendedName>
</protein>
<dbReference type="GO" id="GO:0000155">
    <property type="term" value="F:phosphorelay sensor kinase activity"/>
    <property type="evidence" value="ECO:0007669"/>
    <property type="project" value="InterPro"/>
</dbReference>
<keyword evidence="5" id="KW-0418">Kinase</keyword>
<keyword evidence="10" id="KW-1185">Reference proteome</keyword>
<dbReference type="InterPro" id="IPR036097">
    <property type="entry name" value="HisK_dim/P_sf"/>
</dbReference>
<keyword evidence="7" id="KW-0472">Membrane</keyword>
<name>U6RG23_9BACT</name>
<organism evidence="9 10">
    <name type="scientific">Phocaeicola massiliensis B84634 = Timone 84634 = DSM 17679 = JCM 13223</name>
    <dbReference type="NCBI Taxonomy" id="1121098"/>
    <lineage>
        <taxon>Bacteria</taxon>
        <taxon>Pseudomonadati</taxon>
        <taxon>Bacteroidota</taxon>
        <taxon>Bacteroidia</taxon>
        <taxon>Bacteroidales</taxon>
        <taxon>Bacteroidaceae</taxon>
        <taxon>Phocaeicola</taxon>
    </lineage>
</organism>
<evidence type="ECO:0000313" key="9">
    <source>
        <dbReference type="EMBL" id="EOA54168.1"/>
    </source>
</evidence>
<evidence type="ECO:0000256" key="4">
    <source>
        <dbReference type="ARBA" id="ARBA00022679"/>
    </source>
</evidence>
<dbReference type="PANTHER" id="PTHR43711">
    <property type="entry name" value="TWO-COMPONENT HISTIDINE KINASE"/>
    <property type="match status" value="1"/>
</dbReference>
<dbReference type="AlphaFoldDB" id="U6RG23"/>
<dbReference type="InterPro" id="IPR036890">
    <property type="entry name" value="HATPase_C_sf"/>
</dbReference>
<evidence type="ECO:0000256" key="5">
    <source>
        <dbReference type="ARBA" id="ARBA00022777"/>
    </source>
</evidence>
<evidence type="ECO:0000256" key="2">
    <source>
        <dbReference type="ARBA" id="ARBA00012438"/>
    </source>
</evidence>
<keyword evidence="4" id="KW-0808">Transferase</keyword>
<feature type="transmembrane region" description="Helical" evidence="7">
    <location>
        <begin position="190"/>
        <end position="210"/>
    </location>
</feature>
<dbReference type="PATRIC" id="fig|1121098.3.peg.2681"/>
<evidence type="ECO:0000259" key="8">
    <source>
        <dbReference type="PROSITE" id="PS50109"/>
    </source>
</evidence>
<dbReference type="eggNOG" id="COG2205">
    <property type="taxonomic scope" value="Bacteria"/>
</dbReference>
<dbReference type="STRING" id="1121098.HMPREF1534_02647"/>
<dbReference type="SMART" id="SM00388">
    <property type="entry name" value="HisKA"/>
    <property type="match status" value="1"/>
</dbReference>
<dbReference type="InterPro" id="IPR050736">
    <property type="entry name" value="Sensor_HK_Regulatory"/>
</dbReference>
<dbReference type="Pfam" id="PF02518">
    <property type="entry name" value="HATPase_c"/>
    <property type="match status" value="1"/>
</dbReference>
<dbReference type="InterPro" id="IPR003594">
    <property type="entry name" value="HATPase_dom"/>
</dbReference>
<dbReference type="HOGENOM" id="CLU_026375_3_1_10"/>
<dbReference type="CDD" id="cd00082">
    <property type="entry name" value="HisKA"/>
    <property type="match status" value="1"/>
</dbReference>
<feature type="domain" description="Histidine kinase" evidence="8">
    <location>
        <begin position="231"/>
        <end position="451"/>
    </location>
</feature>
<dbReference type="EC" id="2.7.13.3" evidence="2"/>
<evidence type="ECO:0000256" key="7">
    <source>
        <dbReference type="SAM" id="Phobius"/>
    </source>
</evidence>
<dbReference type="InterPro" id="IPR004358">
    <property type="entry name" value="Sig_transdc_His_kin-like_C"/>
</dbReference>
<accession>U6RG23</accession>
<dbReference type="PANTHER" id="PTHR43711:SF1">
    <property type="entry name" value="HISTIDINE KINASE 1"/>
    <property type="match status" value="1"/>
</dbReference>
<comment type="caution">
    <text evidence="9">The sequence shown here is derived from an EMBL/GenBank/DDBJ whole genome shotgun (WGS) entry which is preliminary data.</text>
</comment>
<gene>
    <name evidence="9" type="ORF">HMPREF1534_02647</name>
</gene>
<keyword evidence="7" id="KW-0812">Transmembrane</keyword>
<sequence length="459" mass="51750">MAIVGLLAIFGLQYVWLVNTYKLAKESIQFRSNEVFKDASMQELFHRMEELKAELKKKYAVQDTIVGVKVELDNDHDVAESGILNDNANQWLMSNMYVSIQEAVVKKYEVSVSLADLDSIYRANLLMEGIDAEVVCCITDSSGNILKSSRALWMRGNDMLKTRLYPTNCKRTENLQAFIVNPYWVIFQKMTLLLIATVIMMILIIGCIVYQIRIIARQNKIAKIREDFSYALIHDMKTPISSILMGIQILETGKLDTRPEKRAKLFHILKDESEHLLALTEKVLTLSKLENHQLNLFREMLSLRSMLDDLIEKFSAKADKPVHFSLALEAETVVADGEFLKEAISNLIDNAIKYSGASVAITISSFCKPDGAVVIKVKDNGFGIPLKDQSRIFEKYERASATERSRKGGASGFGLGLNYVFRVAEAHGGTVEVESIEGEYSEFSLSLPQKEFLDSVEEK</sequence>
<evidence type="ECO:0000256" key="1">
    <source>
        <dbReference type="ARBA" id="ARBA00000085"/>
    </source>
</evidence>
<proteinExistence type="predicted"/>
<keyword evidence="6" id="KW-0902">Two-component regulatory system</keyword>
<dbReference type="CDD" id="cd00075">
    <property type="entry name" value="HATPase"/>
    <property type="match status" value="1"/>
</dbReference>
<dbReference type="PRINTS" id="PR00344">
    <property type="entry name" value="BCTRLSENSOR"/>
</dbReference>
<dbReference type="EMBL" id="AQHY01000028">
    <property type="protein sequence ID" value="EOA54168.1"/>
    <property type="molecule type" value="Genomic_DNA"/>
</dbReference>
<dbReference type="SMART" id="SM00387">
    <property type="entry name" value="HATPase_c"/>
    <property type="match status" value="1"/>
</dbReference>
<dbReference type="SUPFAM" id="SSF47384">
    <property type="entry name" value="Homodimeric domain of signal transducing histidine kinase"/>
    <property type="match status" value="1"/>
</dbReference>
<reference evidence="9 10" key="1">
    <citation type="submission" date="2013-04" db="EMBL/GenBank/DDBJ databases">
        <title>The Genome Sequence of Bacteroides massiliensis DSM 17679.</title>
        <authorList>
            <consortium name="The Broad Institute Genomics Platform"/>
            <person name="Earl A."/>
            <person name="Ward D."/>
            <person name="Feldgarden M."/>
            <person name="Gevers D."/>
            <person name="Martens E."/>
            <person name="Fenner L."/>
            <person name="Roux V."/>
            <person name="Mallet M.N."/>
            <person name="Raoult D."/>
            <person name="Walker B."/>
            <person name="Young S."/>
            <person name="Zeng Q."/>
            <person name="Gargeya S."/>
            <person name="Fitzgerald M."/>
            <person name="Haas B."/>
            <person name="Abouelleil A."/>
            <person name="Allen A.W."/>
            <person name="Alvarado L."/>
            <person name="Arachchi H.M."/>
            <person name="Berlin A.M."/>
            <person name="Chapman S.B."/>
            <person name="Gainer-Dewar J."/>
            <person name="Goldberg J."/>
            <person name="Griggs A."/>
            <person name="Gujja S."/>
            <person name="Hansen M."/>
            <person name="Howarth C."/>
            <person name="Imamovic A."/>
            <person name="Ireland A."/>
            <person name="Larimer J."/>
            <person name="McCowan C."/>
            <person name="Murphy C."/>
            <person name="Pearson M."/>
            <person name="Poon T.W."/>
            <person name="Priest M."/>
            <person name="Roberts A."/>
            <person name="Saif S."/>
            <person name="Shea T."/>
            <person name="Sisk P."/>
            <person name="Sykes S."/>
            <person name="Wortman J."/>
            <person name="Nusbaum C."/>
            <person name="Birren B."/>
        </authorList>
    </citation>
    <scope>NUCLEOTIDE SEQUENCE [LARGE SCALE GENOMIC DNA]</scope>
    <source>
        <strain evidence="10">B84634 / Timone 84634 / DSM 17679 / JCM 13223</strain>
    </source>
</reference>
<comment type="catalytic activity">
    <reaction evidence="1">
        <text>ATP + protein L-histidine = ADP + protein N-phospho-L-histidine.</text>
        <dbReference type="EC" id="2.7.13.3"/>
    </reaction>
</comment>
<keyword evidence="7" id="KW-1133">Transmembrane helix</keyword>
<dbReference type="SUPFAM" id="SSF55874">
    <property type="entry name" value="ATPase domain of HSP90 chaperone/DNA topoisomerase II/histidine kinase"/>
    <property type="match status" value="1"/>
</dbReference>
<dbReference type="PROSITE" id="PS50109">
    <property type="entry name" value="HIS_KIN"/>
    <property type="match status" value="1"/>
</dbReference>
<dbReference type="InterPro" id="IPR005467">
    <property type="entry name" value="His_kinase_dom"/>
</dbReference>
<dbReference type="Gene3D" id="1.10.287.130">
    <property type="match status" value="1"/>
</dbReference>
<dbReference type="Gene3D" id="3.30.565.10">
    <property type="entry name" value="Histidine kinase-like ATPase, C-terminal domain"/>
    <property type="match status" value="1"/>
</dbReference>
<dbReference type="Proteomes" id="UP000017831">
    <property type="component" value="Unassembled WGS sequence"/>
</dbReference>
<keyword evidence="3" id="KW-0597">Phosphoprotein</keyword>